<dbReference type="Gene3D" id="3.40.1390.30">
    <property type="entry name" value="NIF3 (NGG1p interacting factor 3)-like"/>
    <property type="match status" value="2"/>
</dbReference>
<dbReference type="PATRIC" id="fig|1121338.3.peg.2276"/>
<evidence type="ECO:0000313" key="6">
    <source>
        <dbReference type="Proteomes" id="UP000075531"/>
    </source>
</evidence>
<dbReference type="PANTHER" id="PTHR13799">
    <property type="entry name" value="NGG1 INTERACTING FACTOR 3"/>
    <property type="match status" value="1"/>
</dbReference>
<dbReference type="EMBL" id="LTBA01000035">
    <property type="protein sequence ID" value="KYH32873.1"/>
    <property type="molecule type" value="Genomic_DNA"/>
</dbReference>
<dbReference type="PANTHER" id="PTHR13799:SF14">
    <property type="entry name" value="GTP CYCLOHYDROLASE 1 TYPE 2 HOMOLOG"/>
    <property type="match status" value="1"/>
</dbReference>
<dbReference type="OrthoDB" id="9792792at2"/>
<evidence type="ECO:0000256" key="2">
    <source>
        <dbReference type="ARBA" id="ARBA00022112"/>
    </source>
</evidence>
<feature type="binding site" evidence="4">
    <location>
        <position position="233"/>
    </location>
    <ligand>
        <name>a divalent metal cation</name>
        <dbReference type="ChEBI" id="CHEBI:60240"/>
        <label>1</label>
    </ligand>
</feature>
<comment type="caution">
    <text evidence="5">The sequence shown here is derived from an EMBL/GenBank/DDBJ whole genome shotgun (WGS) entry which is preliminary data.</text>
</comment>
<feature type="binding site" evidence="4">
    <location>
        <position position="67"/>
    </location>
    <ligand>
        <name>a divalent metal cation</name>
        <dbReference type="ChEBI" id="CHEBI:60240"/>
        <label>1</label>
    </ligand>
</feature>
<evidence type="ECO:0000256" key="1">
    <source>
        <dbReference type="ARBA" id="ARBA00006964"/>
    </source>
</evidence>
<feature type="binding site" evidence="4">
    <location>
        <position position="66"/>
    </location>
    <ligand>
        <name>a divalent metal cation</name>
        <dbReference type="ChEBI" id="CHEBI:60240"/>
        <label>1</label>
    </ligand>
</feature>
<dbReference type="Pfam" id="PF01784">
    <property type="entry name" value="DUF34_NIF3"/>
    <property type="match status" value="1"/>
</dbReference>
<dbReference type="GO" id="GO:0046872">
    <property type="term" value="F:metal ion binding"/>
    <property type="evidence" value="ECO:0007669"/>
    <property type="project" value="UniProtKB-KW"/>
</dbReference>
<keyword evidence="6" id="KW-1185">Reference proteome</keyword>
<dbReference type="GO" id="GO:0005737">
    <property type="term" value="C:cytoplasm"/>
    <property type="evidence" value="ECO:0007669"/>
    <property type="project" value="TreeGrafter"/>
</dbReference>
<accession>A0A151AZ90</accession>
<dbReference type="InterPro" id="IPR036069">
    <property type="entry name" value="DUF34/NIF3_sf"/>
</dbReference>
<feature type="binding site" evidence="4">
    <location>
        <position position="229"/>
    </location>
    <ligand>
        <name>a divalent metal cation</name>
        <dbReference type="ChEBI" id="CHEBI:60240"/>
        <label>1</label>
    </ligand>
</feature>
<gene>
    <name evidence="5" type="ORF">CLTEP_21820</name>
</gene>
<reference evidence="5 6" key="1">
    <citation type="submission" date="2016-02" db="EMBL/GenBank/DDBJ databases">
        <title>Genome sequence of Clostridium tepidiprofundi DSM 19306.</title>
        <authorList>
            <person name="Poehlein A."/>
            <person name="Daniel R."/>
        </authorList>
    </citation>
    <scope>NUCLEOTIDE SEQUENCE [LARGE SCALE GENOMIC DNA]</scope>
    <source>
        <strain evidence="5 6">DSM 19306</strain>
    </source>
</reference>
<dbReference type="RefSeq" id="WP_066826635.1">
    <property type="nucleotide sequence ID" value="NZ_LTBA01000035.1"/>
</dbReference>
<dbReference type="FunFam" id="3.40.1390.30:FF:000001">
    <property type="entry name" value="GTP cyclohydrolase 1 type 2"/>
    <property type="match status" value="1"/>
</dbReference>
<organism evidence="5 6">
    <name type="scientific">Clostridium tepidiprofundi DSM 19306</name>
    <dbReference type="NCBI Taxonomy" id="1121338"/>
    <lineage>
        <taxon>Bacteria</taxon>
        <taxon>Bacillati</taxon>
        <taxon>Bacillota</taxon>
        <taxon>Clostridia</taxon>
        <taxon>Eubacteriales</taxon>
        <taxon>Clostridiaceae</taxon>
        <taxon>Clostridium</taxon>
    </lineage>
</organism>
<comment type="similarity">
    <text evidence="1">Belongs to the GTP cyclohydrolase I type 2/NIF3 family.</text>
</comment>
<proteinExistence type="inferred from homology"/>
<dbReference type="AlphaFoldDB" id="A0A151AZ90"/>
<dbReference type="InterPro" id="IPR002678">
    <property type="entry name" value="DUF34/NIF3"/>
</dbReference>
<dbReference type="STRING" id="1121338.CLTEP_21820"/>
<evidence type="ECO:0000313" key="5">
    <source>
        <dbReference type="EMBL" id="KYH32873.1"/>
    </source>
</evidence>
<dbReference type="SUPFAM" id="SSF102705">
    <property type="entry name" value="NIF3 (NGG1p interacting factor 3)-like"/>
    <property type="match status" value="1"/>
</dbReference>
<evidence type="ECO:0000256" key="4">
    <source>
        <dbReference type="PIRSR" id="PIRSR602678-1"/>
    </source>
</evidence>
<dbReference type="GO" id="GO:0016787">
    <property type="term" value="F:hydrolase activity"/>
    <property type="evidence" value="ECO:0007669"/>
    <property type="project" value="UniProtKB-KW"/>
</dbReference>
<name>A0A151AZ90_9CLOT</name>
<keyword evidence="3 4" id="KW-0479">Metal-binding</keyword>
<dbReference type="Proteomes" id="UP000075531">
    <property type="component" value="Unassembled WGS sequence"/>
</dbReference>
<dbReference type="NCBIfam" id="TIGR00486">
    <property type="entry name" value="YbgI_SA1388"/>
    <property type="match status" value="1"/>
</dbReference>
<feature type="binding site" evidence="4">
    <location>
        <position position="105"/>
    </location>
    <ligand>
        <name>a divalent metal cation</name>
        <dbReference type="ChEBI" id="CHEBI:60240"/>
        <label>1</label>
    </ligand>
</feature>
<sequence>MEFKVRDFVNIMENYAPVKLKENYDNVGLMVGNTENTITSILVALDCTEKVIYEAISLGCNLILTHHPLLFIKPKNITNETLQGRKIIKLIKNDISLYSAHTNLDSVKNGINDFACKLLGFQNFEIIEPANTTGYDNNSGVGRLINLDSELTLKDICLRVKNAFGNEIIRYSGDENKIIKRIAIINGSGEDYFNMCSKLGVDCIITGDTTYHYVSDITEDNIAVIDAEHFDTEWPALKAVAKEIEEILNKAGYEKKVYISGESKNPYKLFK</sequence>
<keyword evidence="5" id="KW-0378">Hydrolase</keyword>
<protein>
    <recommendedName>
        <fullName evidence="2">GTP cyclohydrolase 1 type 2 homolog</fullName>
    </recommendedName>
</protein>
<evidence type="ECO:0000256" key="3">
    <source>
        <dbReference type="ARBA" id="ARBA00022723"/>
    </source>
</evidence>